<keyword evidence="3" id="KW-1185">Reference proteome</keyword>
<dbReference type="STRING" id="946677.SAMN05444484_11710"/>
<dbReference type="Proteomes" id="UP000184028">
    <property type="component" value="Unassembled WGS sequence"/>
</dbReference>
<name>A0A1M7N0B6_9FLAO</name>
<proteinExistence type="predicted"/>
<dbReference type="AlphaFoldDB" id="A0A1M7N0B6"/>
<organism evidence="2 3">
    <name type="scientific">Flavobacterium chilense</name>
    <dbReference type="NCBI Taxonomy" id="946677"/>
    <lineage>
        <taxon>Bacteria</taxon>
        <taxon>Pseudomonadati</taxon>
        <taxon>Bacteroidota</taxon>
        <taxon>Flavobacteriia</taxon>
        <taxon>Flavobacteriales</taxon>
        <taxon>Flavobacteriaceae</taxon>
        <taxon>Flavobacterium</taxon>
    </lineage>
</organism>
<sequence length="361" mass="39559">MKKTISLLLLITSFNSFSQILSPNGNNVFSYNGLADITFRYADRGTGGRAFVHADGNILSLNFDNDFKGGTRIGNDVFFKDNGNSYISSGNFGIGTYNPLYKLDVIGSLGIGSESVNANTTKIFLRNPVGKTWAISSGANMVTESSFSIYNWSDNQSTPFFHIASNGNVGIGNFQPDAPLTVYGKSHFYPARIGAGDARFLEISNSASFSAFIDNDFPVFLRTGGGNQPLILDAARVGIGTANPDSQLAVNGTIHSKEVKVDLTGWSDFVFKKEYNLPTLQEVEKHINEKGHLENIPSEDDALKNGINLGEMNAKLLQKIEELTLYSIQQNKKIEEQSKEIESLKELALRVTKIENELSKK</sequence>
<protein>
    <submittedName>
        <fullName evidence="2">Uncharacterized protein</fullName>
    </submittedName>
</protein>
<accession>A0A1M7N0B6</accession>
<reference evidence="3" key="1">
    <citation type="submission" date="2016-11" db="EMBL/GenBank/DDBJ databases">
        <authorList>
            <person name="Varghese N."/>
            <person name="Submissions S."/>
        </authorList>
    </citation>
    <scope>NUCLEOTIDE SEQUENCE [LARGE SCALE GENOMIC DNA]</scope>
    <source>
        <strain evidence="3">DSM 24724</strain>
    </source>
</reference>
<feature type="chain" id="PRO_5012500651" evidence="1">
    <location>
        <begin position="19"/>
        <end position="361"/>
    </location>
</feature>
<evidence type="ECO:0000313" key="2">
    <source>
        <dbReference type="EMBL" id="SHM96935.1"/>
    </source>
</evidence>
<dbReference type="EMBL" id="FRBT01000017">
    <property type="protein sequence ID" value="SHM96935.1"/>
    <property type="molecule type" value="Genomic_DNA"/>
</dbReference>
<evidence type="ECO:0000256" key="1">
    <source>
        <dbReference type="SAM" id="SignalP"/>
    </source>
</evidence>
<feature type="signal peptide" evidence="1">
    <location>
        <begin position="1"/>
        <end position="18"/>
    </location>
</feature>
<keyword evidence="1" id="KW-0732">Signal</keyword>
<dbReference type="RefSeq" id="WP_178368501.1">
    <property type="nucleotide sequence ID" value="NZ_FRBT01000017.1"/>
</dbReference>
<evidence type="ECO:0000313" key="3">
    <source>
        <dbReference type="Proteomes" id="UP000184028"/>
    </source>
</evidence>
<gene>
    <name evidence="2" type="ORF">SAMN05444484_11710</name>
</gene>